<evidence type="ECO:0000259" key="2">
    <source>
        <dbReference type="Pfam" id="PF13193"/>
    </source>
</evidence>
<proteinExistence type="predicted"/>
<dbReference type="Gene3D" id="3.40.50.980">
    <property type="match status" value="2"/>
</dbReference>
<sequence>DPGLLVGSVDVLVADEVVALAGFNETAVVGPELTVPELFGRQVELSPDAVAVVCGGVELTFAELDVRVRGLAGELVRRGVGPESLVGLALSRSVDLVVAMLGVWGAGAAYVPIDPRFPSARLDYMLSHADPVLVLTDEASAGVLPENEVPYLFLDGLDLGAGGELVRVRPDNTAYVMYTSGSTGTPKGVAVTHHGVTNGVQRLASPTGIRPGARTLAATSVNFDVSVFEIVTTLAVGGTVEVVRDVLELGERESWSGGVISSVPSVFAELLDQIAGRVAVDTLVFAGEGLSGSLVARAREVFPGVRVVNAYGQTESFYATTFALEGTQGWGDAASAPIGTPLGNMRTYVLGTGLTPVPPGVVGELYVAGAVARGYHDRSGLTAERFVADPFGPPGARMYRTGDMARWTSAGVLEYVGRDDTQIKVRGLRIEPAEVEAALVAHPSVAQAAVAMHERPEGKQLVGYVVADGVSVAELRRFVSGRLPEFMVPSVFVVLDRLPLAPNGKLDRSALPVPV</sequence>
<gene>
    <name evidence="3" type="ORF">JGB26_40920</name>
</gene>
<dbReference type="InterPro" id="IPR020845">
    <property type="entry name" value="AMP-binding_CS"/>
</dbReference>
<dbReference type="PROSITE" id="PS00455">
    <property type="entry name" value="AMP_BINDING"/>
    <property type="match status" value="1"/>
</dbReference>
<feature type="domain" description="AMP-binding enzyme C-terminal" evidence="2">
    <location>
        <begin position="434"/>
        <end position="505"/>
    </location>
</feature>
<dbReference type="InterPro" id="IPR045851">
    <property type="entry name" value="AMP-bd_C_sf"/>
</dbReference>
<dbReference type="InterPro" id="IPR010071">
    <property type="entry name" value="AA_adenyl_dom"/>
</dbReference>
<reference evidence="3 4" key="1">
    <citation type="submission" date="2020-12" db="EMBL/GenBank/DDBJ databases">
        <title>Streptomyces typhae sp. nov., a novel endophytic actinomycete isolated from the root of cattail pollen (Typha angustifolia L.).</title>
        <authorList>
            <person name="Peng C."/>
            <person name="Liu C."/>
        </authorList>
    </citation>
    <scope>NUCLEOTIDE SEQUENCE [LARGE SCALE GENOMIC DNA]</scope>
    <source>
        <strain evidence="3 4">JCM 4753</strain>
    </source>
</reference>
<keyword evidence="4" id="KW-1185">Reference proteome</keyword>
<evidence type="ECO:0000313" key="4">
    <source>
        <dbReference type="Proteomes" id="UP000634780"/>
    </source>
</evidence>
<feature type="non-terminal residue" evidence="3">
    <location>
        <position position="1"/>
    </location>
</feature>
<dbReference type="Gene3D" id="2.30.38.10">
    <property type="entry name" value="Luciferase, Domain 3"/>
    <property type="match status" value="1"/>
</dbReference>
<dbReference type="EMBL" id="JAEKOZ010000080">
    <property type="protein sequence ID" value="MBJ3813335.1"/>
    <property type="molecule type" value="Genomic_DNA"/>
</dbReference>
<feature type="non-terminal residue" evidence="3">
    <location>
        <position position="515"/>
    </location>
</feature>
<name>A0ABS0XJF5_9ACTN</name>
<evidence type="ECO:0000259" key="1">
    <source>
        <dbReference type="Pfam" id="PF00501"/>
    </source>
</evidence>
<dbReference type="InterPro" id="IPR025110">
    <property type="entry name" value="AMP-bd_C"/>
</dbReference>
<dbReference type="InterPro" id="IPR000873">
    <property type="entry name" value="AMP-dep_synth/lig_dom"/>
</dbReference>
<comment type="caution">
    <text evidence="3">The sequence shown here is derived from an EMBL/GenBank/DDBJ whole genome shotgun (WGS) entry which is preliminary data.</text>
</comment>
<dbReference type="Pfam" id="PF00501">
    <property type="entry name" value="AMP-binding"/>
    <property type="match status" value="1"/>
</dbReference>
<evidence type="ECO:0000313" key="3">
    <source>
        <dbReference type="EMBL" id="MBJ3813335.1"/>
    </source>
</evidence>
<dbReference type="NCBIfam" id="TIGR01733">
    <property type="entry name" value="AA-adenyl-dom"/>
    <property type="match status" value="1"/>
</dbReference>
<protein>
    <submittedName>
        <fullName evidence="3">Amino acid adenylation domain-containing protein</fullName>
    </submittedName>
</protein>
<dbReference type="Gene3D" id="3.30.300.30">
    <property type="match status" value="1"/>
</dbReference>
<dbReference type="Proteomes" id="UP000634780">
    <property type="component" value="Unassembled WGS sequence"/>
</dbReference>
<organism evidence="3 4">
    <name type="scientific">Streptomyces flavofungini</name>
    <dbReference type="NCBI Taxonomy" id="68200"/>
    <lineage>
        <taxon>Bacteria</taxon>
        <taxon>Bacillati</taxon>
        <taxon>Actinomycetota</taxon>
        <taxon>Actinomycetes</taxon>
        <taxon>Kitasatosporales</taxon>
        <taxon>Streptomycetaceae</taxon>
        <taxon>Streptomyces</taxon>
    </lineage>
</organism>
<dbReference type="PANTHER" id="PTHR45527">
    <property type="entry name" value="NONRIBOSOMAL PEPTIDE SYNTHETASE"/>
    <property type="match status" value="1"/>
</dbReference>
<accession>A0ABS0XJF5</accession>
<dbReference type="PANTHER" id="PTHR45527:SF1">
    <property type="entry name" value="FATTY ACID SYNTHASE"/>
    <property type="match status" value="1"/>
</dbReference>
<dbReference type="SUPFAM" id="SSF56801">
    <property type="entry name" value="Acetyl-CoA synthetase-like"/>
    <property type="match status" value="1"/>
</dbReference>
<dbReference type="CDD" id="cd05930">
    <property type="entry name" value="A_NRPS"/>
    <property type="match status" value="1"/>
</dbReference>
<dbReference type="Pfam" id="PF13193">
    <property type="entry name" value="AMP-binding_C"/>
    <property type="match status" value="1"/>
</dbReference>
<feature type="domain" description="AMP-dependent synthetase/ligase" evidence="1">
    <location>
        <begin position="41"/>
        <end position="376"/>
    </location>
</feature>